<evidence type="ECO:0000259" key="8">
    <source>
        <dbReference type="Pfam" id="PF13567"/>
    </source>
</evidence>
<dbReference type="NCBIfam" id="TIGR00360">
    <property type="entry name" value="ComEC_N-term"/>
    <property type="match status" value="1"/>
</dbReference>
<gene>
    <name evidence="9" type="ORF">BHV66_01660</name>
</gene>
<dbReference type="STRING" id="28117.BHV66_01660"/>
<feature type="transmembrane region" description="Helical" evidence="6">
    <location>
        <begin position="406"/>
        <end position="425"/>
    </location>
</feature>
<feature type="transmembrane region" description="Helical" evidence="6">
    <location>
        <begin position="471"/>
        <end position="493"/>
    </location>
</feature>
<evidence type="ECO:0000259" key="7">
    <source>
        <dbReference type="Pfam" id="PF03772"/>
    </source>
</evidence>
<feature type="transmembrane region" description="Helical" evidence="6">
    <location>
        <begin position="324"/>
        <end position="342"/>
    </location>
</feature>
<evidence type="ECO:0000256" key="2">
    <source>
        <dbReference type="ARBA" id="ARBA00022475"/>
    </source>
</evidence>
<evidence type="ECO:0000313" key="10">
    <source>
        <dbReference type="Proteomes" id="UP000187417"/>
    </source>
</evidence>
<name>A0A1Q6FDE8_9BACT</name>
<feature type="transmembrane region" description="Helical" evidence="6">
    <location>
        <begin position="348"/>
        <end position="368"/>
    </location>
</feature>
<comment type="subcellular location">
    <subcellularLocation>
        <location evidence="1">Cell membrane</location>
        <topology evidence="1">Multi-pass membrane protein</topology>
    </subcellularLocation>
</comment>
<protein>
    <recommendedName>
        <fullName evidence="11">Competence protein ComEC</fullName>
    </recommendedName>
</protein>
<dbReference type="PANTHER" id="PTHR30619">
    <property type="entry name" value="DNA INTERNALIZATION/COMPETENCE PROTEIN COMEC/REC2"/>
    <property type="match status" value="1"/>
</dbReference>
<dbReference type="RefSeq" id="WP_278338946.1">
    <property type="nucleotide sequence ID" value="NZ_DBGBHC010000005.1"/>
</dbReference>
<comment type="caution">
    <text evidence="9">The sequence shown here is derived from an EMBL/GenBank/DDBJ whole genome shotgun (WGS) entry which is preliminary data.</text>
</comment>
<evidence type="ECO:0000313" key="9">
    <source>
        <dbReference type="EMBL" id="OKY96884.1"/>
    </source>
</evidence>
<dbReference type="GO" id="GO:0005886">
    <property type="term" value="C:plasma membrane"/>
    <property type="evidence" value="ECO:0007669"/>
    <property type="project" value="UniProtKB-SubCell"/>
</dbReference>
<dbReference type="InterPro" id="IPR004477">
    <property type="entry name" value="ComEC_N"/>
</dbReference>
<keyword evidence="5 6" id="KW-0472">Membrane</keyword>
<organism evidence="9 10">
    <name type="scientific">Alistipes putredinis</name>
    <dbReference type="NCBI Taxonomy" id="28117"/>
    <lineage>
        <taxon>Bacteria</taxon>
        <taxon>Pseudomonadati</taxon>
        <taxon>Bacteroidota</taxon>
        <taxon>Bacteroidia</taxon>
        <taxon>Bacteroidales</taxon>
        <taxon>Rikenellaceae</taxon>
        <taxon>Alistipes</taxon>
    </lineage>
</organism>
<dbReference type="Pfam" id="PF03772">
    <property type="entry name" value="Competence"/>
    <property type="match status" value="1"/>
</dbReference>
<feature type="transmembrane region" description="Helical" evidence="6">
    <location>
        <begin position="21"/>
        <end position="54"/>
    </location>
</feature>
<dbReference type="EMBL" id="MNQH01000001">
    <property type="protein sequence ID" value="OKY96884.1"/>
    <property type="molecule type" value="Genomic_DNA"/>
</dbReference>
<evidence type="ECO:0000256" key="4">
    <source>
        <dbReference type="ARBA" id="ARBA00022989"/>
    </source>
</evidence>
<feature type="domain" description="DUF4131" evidence="8">
    <location>
        <begin position="37"/>
        <end position="159"/>
    </location>
</feature>
<keyword evidence="2" id="KW-1003">Cell membrane</keyword>
<feature type="domain" description="ComEC/Rec2-related protein" evidence="7">
    <location>
        <begin position="227"/>
        <end position="494"/>
    </location>
</feature>
<evidence type="ECO:0008006" key="11">
    <source>
        <dbReference type="Google" id="ProtNLM"/>
    </source>
</evidence>
<feature type="transmembrane region" description="Helical" evidence="6">
    <location>
        <begin position="432"/>
        <end position="451"/>
    </location>
</feature>
<proteinExistence type="predicted"/>
<reference evidence="9 10" key="1">
    <citation type="journal article" date="2016" name="Nat. Biotechnol.">
        <title>Measurement of bacterial replication rates in microbial communities.</title>
        <authorList>
            <person name="Brown C.T."/>
            <person name="Olm M.R."/>
            <person name="Thomas B.C."/>
            <person name="Banfield J.F."/>
        </authorList>
    </citation>
    <scope>NUCLEOTIDE SEQUENCE [LARGE SCALE GENOMIC DNA]</scope>
    <source>
        <strain evidence="9">CAG:67_53_122</strain>
    </source>
</reference>
<dbReference type="InterPro" id="IPR052159">
    <property type="entry name" value="Competence_DNA_uptake"/>
</dbReference>
<evidence type="ECO:0000256" key="6">
    <source>
        <dbReference type="SAM" id="Phobius"/>
    </source>
</evidence>
<evidence type="ECO:0000256" key="1">
    <source>
        <dbReference type="ARBA" id="ARBA00004651"/>
    </source>
</evidence>
<dbReference type="PANTHER" id="PTHR30619:SF1">
    <property type="entry name" value="RECOMBINATION PROTEIN 2"/>
    <property type="match status" value="1"/>
</dbReference>
<dbReference type="Proteomes" id="UP000187417">
    <property type="component" value="Unassembled WGS sequence"/>
</dbReference>
<evidence type="ECO:0000256" key="5">
    <source>
        <dbReference type="ARBA" id="ARBA00023136"/>
    </source>
</evidence>
<sequence length="506" mass="54855">MLRLKSENLRSKLRRMPLLRALPPLAAGILLADHYVLPLWLLVGGFLVCGILALLADDRGANLATLGAILLFGMTVTELRHTPAPPTGTPGEYEIVVRERLSEREGKTASGTTIRARRNSATGEWLPAAGNLVVRCDSSTALNPGDRAVVRGKIYPFTARHGGYGRLMTRRGYVGTLYLNRSSLLLRDTLHRELSPKHLSLFLHERAVARLDRLALAPDEQALCNAMTAGDRRSLSPALRAAYSRSGTSHLLAVSGLHVGIVFLLANLLLWWLPLFRHGHILRNIAVILLIWLYAATTGFPPSVVRAALMFSVLQFALASSSEYVGMNTLAGVAFVMLLFHPDYLFDISFQLSFIAVAGIIAWGLPLCRLLRTRRKSIDMLTATLAIGFSASAATAPLISHTFGQISVVGLALNPVVILLSYVVVGSCTLWLVIPGTALAPLFSVVAGFAARAQNELIRAAAALPAAALDIRLTTTQCWSVYGLFIFATLLLWSAERKKSVSSLPE</sequence>
<keyword evidence="3 6" id="KW-0812">Transmembrane</keyword>
<dbReference type="Pfam" id="PF13567">
    <property type="entry name" value="DUF4131"/>
    <property type="match status" value="1"/>
</dbReference>
<feature type="transmembrane region" description="Helical" evidence="6">
    <location>
        <begin position="285"/>
        <end position="312"/>
    </location>
</feature>
<feature type="transmembrane region" description="Helical" evidence="6">
    <location>
        <begin position="380"/>
        <end position="400"/>
    </location>
</feature>
<dbReference type="AlphaFoldDB" id="A0A1Q6FDE8"/>
<evidence type="ECO:0000256" key="3">
    <source>
        <dbReference type="ARBA" id="ARBA00022692"/>
    </source>
</evidence>
<accession>A0A1Q6FDE8</accession>
<dbReference type="InterPro" id="IPR025405">
    <property type="entry name" value="DUF4131"/>
</dbReference>
<feature type="transmembrane region" description="Helical" evidence="6">
    <location>
        <begin position="250"/>
        <end position="273"/>
    </location>
</feature>
<keyword evidence="4 6" id="KW-1133">Transmembrane helix</keyword>